<proteinExistence type="predicted"/>
<reference evidence="1" key="1">
    <citation type="submission" date="2018-02" db="EMBL/GenBank/DDBJ databases">
        <title>Rhizophora mucronata_Transcriptome.</title>
        <authorList>
            <person name="Meera S.P."/>
            <person name="Sreeshan A."/>
            <person name="Augustine A."/>
        </authorList>
    </citation>
    <scope>NUCLEOTIDE SEQUENCE</scope>
    <source>
        <tissue evidence="1">Leaf</tissue>
    </source>
</reference>
<protein>
    <submittedName>
        <fullName evidence="1">Uncharacterized protein</fullName>
    </submittedName>
</protein>
<dbReference type="EMBL" id="GGEC01001113">
    <property type="protein sequence ID" value="MBW81596.1"/>
    <property type="molecule type" value="Transcribed_RNA"/>
</dbReference>
<organism evidence="1">
    <name type="scientific">Rhizophora mucronata</name>
    <name type="common">Asiatic mangrove</name>
    <dbReference type="NCBI Taxonomy" id="61149"/>
    <lineage>
        <taxon>Eukaryota</taxon>
        <taxon>Viridiplantae</taxon>
        <taxon>Streptophyta</taxon>
        <taxon>Embryophyta</taxon>
        <taxon>Tracheophyta</taxon>
        <taxon>Spermatophyta</taxon>
        <taxon>Magnoliopsida</taxon>
        <taxon>eudicotyledons</taxon>
        <taxon>Gunneridae</taxon>
        <taxon>Pentapetalae</taxon>
        <taxon>rosids</taxon>
        <taxon>fabids</taxon>
        <taxon>Malpighiales</taxon>
        <taxon>Rhizophoraceae</taxon>
        <taxon>Rhizophora</taxon>
    </lineage>
</organism>
<evidence type="ECO:0000313" key="1">
    <source>
        <dbReference type="EMBL" id="MBW81596.1"/>
    </source>
</evidence>
<accession>A0A2P2IK47</accession>
<name>A0A2P2IK47_RHIMU</name>
<sequence length="13" mass="1496">MQYTGTFIMISGF</sequence>